<protein>
    <submittedName>
        <fullName evidence="1">Jg21390 protein</fullName>
    </submittedName>
</protein>
<keyword evidence="2" id="KW-1185">Reference proteome</keyword>
<organism evidence="1 2">
    <name type="scientific">Pararge aegeria aegeria</name>
    <dbReference type="NCBI Taxonomy" id="348720"/>
    <lineage>
        <taxon>Eukaryota</taxon>
        <taxon>Metazoa</taxon>
        <taxon>Ecdysozoa</taxon>
        <taxon>Arthropoda</taxon>
        <taxon>Hexapoda</taxon>
        <taxon>Insecta</taxon>
        <taxon>Pterygota</taxon>
        <taxon>Neoptera</taxon>
        <taxon>Endopterygota</taxon>
        <taxon>Lepidoptera</taxon>
        <taxon>Glossata</taxon>
        <taxon>Ditrysia</taxon>
        <taxon>Papilionoidea</taxon>
        <taxon>Nymphalidae</taxon>
        <taxon>Satyrinae</taxon>
        <taxon>Satyrini</taxon>
        <taxon>Parargina</taxon>
        <taxon>Pararge</taxon>
    </lineage>
</organism>
<comment type="caution">
    <text evidence="1">The sequence shown here is derived from an EMBL/GenBank/DDBJ whole genome shotgun (WGS) entry which is preliminary data.</text>
</comment>
<dbReference type="AlphaFoldDB" id="A0A8S4S153"/>
<proteinExistence type="predicted"/>
<sequence>MYFVQPSVDYLGYHINAVTASQHYSRIGETGARAQDYYHEIDLDRRNKLEEKGALFRHKRQGLFGISSICHKAENIRVKL</sequence>
<reference evidence="1" key="1">
    <citation type="submission" date="2022-03" db="EMBL/GenBank/DDBJ databases">
        <authorList>
            <person name="Lindestad O."/>
        </authorList>
    </citation>
    <scope>NUCLEOTIDE SEQUENCE</scope>
</reference>
<gene>
    <name evidence="1" type="primary">jg21390</name>
    <name evidence="1" type="ORF">PAEG_LOCUS19499</name>
</gene>
<dbReference type="Proteomes" id="UP000838756">
    <property type="component" value="Unassembled WGS sequence"/>
</dbReference>
<dbReference type="EMBL" id="CAKXAJ010025742">
    <property type="protein sequence ID" value="CAH2243350.1"/>
    <property type="molecule type" value="Genomic_DNA"/>
</dbReference>
<evidence type="ECO:0000313" key="2">
    <source>
        <dbReference type="Proteomes" id="UP000838756"/>
    </source>
</evidence>
<name>A0A8S4S153_9NEOP</name>
<accession>A0A8S4S153</accession>
<dbReference type="OrthoDB" id="10442894at2759"/>
<evidence type="ECO:0000313" key="1">
    <source>
        <dbReference type="EMBL" id="CAH2243350.1"/>
    </source>
</evidence>